<evidence type="ECO:0000313" key="1">
    <source>
        <dbReference type="EMBL" id="AKO62114.1"/>
    </source>
</evidence>
<accession>A0A0H4IQ56</accession>
<organism evidence="1 2">
    <name type="scientific">Shigella phage Ss-VASD</name>
    <dbReference type="NCBI Taxonomy" id="1675531"/>
    <lineage>
        <taxon>Viruses</taxon>
        <taxon>Duplodnaviria</taxon>
        <taxon>Heunggongvirae</taxon>
        <taxon>Uroviricota</taxon>
        <taxon>Caudoviricetes</taxon>
        <taxon>Sepvirinae</taxon>
        <taxon>Oslovirus</taxon>
        <taxon>Oslovirus VASD</taxon>
    </lineage>
</organism>
<name>A0A0H4IQ56_9CAUD</name>
<reference evidence="1 2" key="1">
    <citation type="submission" date="2015-05" db="EMBL/GenBank/DDBJ databases">
        <title>A novel Shiga Toxin 1a Converting Bacteriophage of Shigella sonnei with Close Relationship to Shiga Toxin Expressing Escherichia coli.</title>
        <authorList>
            <person name="Carter C.C."/>
            <person name="Fierer J."/>
            <person name="Chiu W.W."/>
            <person name="Strain M."/>
            <person name="Mehta S."/>
        </authorList>
    </citation>
    <scope>NUCLEOTIDE SEQUENCE [LARGE SCALE GENOMIC DNA]</scope>
</reference>
<dbReference type="GeneID" id="26519402"/>
<dbReference type="OrthoDB" id="8025at10239"/>
<dbReference type="Proteomes" id="UP000202697">
    <property type="component" value="Segment"/>
</dbReference>
<dbReference type="RefSeq" id="YP_009190519.1">
    <property type="nucleotide sequence ID" value="NC_028685.1"/>
</dbReference>
<dbReference type="EMBL" id="KR781488">
    <property type="protein sequence ID" value="AKO62114.1"/>
    <property type="molecule type" value="Genomic_DNA"/>
</dbReference>
<sequence>MHYVLLAFASKEGEMALTHRELCQIAYKFLKRNGFKVCFHDRFIAVTSTGEQPDAMGFRNSASCLIEAKCSRADLLADRKKRFRKNPSLGMGDWRFFISEPGIISIEDLPPGWGLLHVVNGRVRKVHGWPKGNCCWGNPDDKPFTGNKQVECDYMLSALRRMELRGHLNEIYDGVIVNKKEGNAA</sequence>
<proteinExistence type="predicted"/>
<keyword evidence="2" id="KW-1185">Reference proteome</keyword>
<dbReference type="KEGG" id="vg:26519402"/>
<protein>
    <submittedName>
        <fullName evidence="1">Uncharacterized protein</fullName>
    </submittedName>
</protein>
<evidence type="ECO:0000313" key="2">
    <source>
        <dbReference type="Proteomes" id="UP000202697"/>
    </source>
</evidence>